<evidence type="ECO:0000313" key="3">
    <source>
        <dbReference type="EMBL" id="KAE9340834.1"/>
    </source>
</evidence>
<dbReference type="OrthoDB" id="10327502at2759"/>
<dbReference type="AlphaFoldDB" id="A0A6A3MFI0"/>
<protein>
    <recommendedName>
        <fullName evidence="6">RxLR effector protein</fullName>
    </recommendedName>
</protein>
<feature type="chain" id="PRO_5036380141" description="RxLR effector protein" evidence="1">
    <location>
        <begin position="25"/>
        <end position="89"/>
    </location>
</feature>
<evidence type="ECO:0000256" key="1">
    <source>
        <dbReference type="SAM" id="SignalP"/>
    </source>
</evidence>
<dbReference type="EMBL" id="QXFU01000591">
    <property type="protein sequence ID" value="KAE9028275.1"/>
    <property type="molecule type" value="Genomic_DNA"/>
</dbReference>
<dbReference type="EMBL" id="QXFT01000557">
    <property type="protein sequence ID" value="KAE9340834.1"/>
    <property type="molecule type" value="Genomic_DNA"/>
</dbReference>
<name>A0A6A3MFI0_9STRA</name>
<evidence type="ECO:0000313" key="5">
    <source>
        <dbReference type="Proteomes" id="UP000435112"/>
    </source>
</evidence>
<keyword evidence="1" id="KW-0732">Signal</keyword>
<comment type="caution">
    <text evidence="2">The sequence shown here is derived from an EMBL/GenBank/DDBJ whole genome shotgun (WGS) entry which is preliminary data.</text>
</comment>
<evidence type="ECO:0000313" key="2">
    <source>
        <dbReference type="EMBL" id="KAE9028275.1"/>
    </source>
</evidence>
<sequence length="89" mass="10163">MVFHRRFLLLLPLLSATSPVPTDGAEQRVDEVLERAHDTNLETLLGLARGRVQAVGIVFRHGAEQRNRRVCRRMILRRIMKKEASKACS</sequence>
<evidence type="ECO:0000313" key="4">
    <source>
        <dbReference type="Proteomes" id="UP000434957"/>
    </source>
</evidence>
<dbReference type="Proteomes" id="UP000435112">
    <property type="component" value="Unassembled WGS sequence"/>
</dbReference>
<keyword evidence="4" id="KW-1185">Reference proteome</keyword>
<accession>A0A6A3MFI0</accession>
<gene>
    <name evidence="2" type="ORF">PR002_g10442</name>
    <name evidence="3" type="ORF">PR003_g10288</name>
</gene>
<organism evidence="2 5">
    <name type="scientific">Phytophthora rubi</name>
    <dbReference type="NCBI Taxonomy" id="129364"/>
    <lineage>
        <taxon>Eukaryota</taxon>
        <taxon>Sar</taxon>
        <taxon>Stramenopiles</taxon>
        <taxon>Oomycota</taxon>
        <taxon>Peronosporomycetes</taxon>
        <taxon>Peronosporales</taxon>
        <taxon>Peronosporaceae</taxon>
        <taxon>Phytophthora</taxon>
    </lineage>
</organism>
<reference evidence="2 5" key="1">
    <citation type="submission" date="2018-09" db="EMBL/GenBank/DDBJ databases">
        <title>Genomic investigation of the strawberry pathogen Phytophthora fragariae indicates pathogenicity is determined by transcriptional variation in three key races.</title>
        <authorList>
            <person name="Adams T.M."/>
            <person name="Armitage A.D."/>
            <person name="Sobczyk M.K."/>
            <person name="Bates H.J."/>
            <person name="Dunwell J.M."/>
            <person name="Nellist C.F."/>
            <person name="Harrison R.J."/>
        </authorList>
    </citation>
    <scope>NUCLEOTIDE SEQUENCE [LARGE SCALE GENOMIC DNA]</scope>
    <source>
        <strain evidence="2 5">SCRP324</strain>
        <strain evidence="3 4">SCRP333</strain>
    </source>
</reference>
<feature type="signal peptide" evidence="1">
    <location>
        <begin position="1"/>
        <end position="24"/>
    </location>
</feature>
<proteinExistence type="predicted"/>
<dbReference type="Proteomes" id="UP000434957">
    <property type="component" value="Unassembled WGS sequence"/>
</dbReference>
<evidence type="ECO:0008006" key="6">
    <source>
        <dbReference type="Google" id="ProtNLM"/>
    </source>
</evidence>